<evidence type="ECO:0000313" key="2">
    <source>
        <dbReference type="Proteomes" id="UP000093111"/>
    </source>
</evidence>
<dbReference type="OrthoDB" id="8376071at2"/>
<name>A0A1C7P4M1_9HYPH</name>
<dbReference type="PATRIC" id="fig|1612624.7.peg.1550"/>
<dbReference type="Proteomes" id="UP000093111">
    <property type="component" value="Unassembled WGS sequence"/>
</dbReference>
<dbReference type="STRING" id="1612624.ADU59_07350"/>
<dbReference type="AlphaFoldDB" id="A0A1C7P4M1"/>
<dbReference type="EMBL" id="LGLV01000005">
    <property type="protein sequence ID" value="OBZ96169.1"/>
    <property type="molecule type" value="Genomic_DNA"/>
</dbReference>
<dbReference type="RefSeq" id="WP_068953192.1">
    <property type="nucleotide sequence ID" value="NZ_LGLV01000005.1"/>
</dbReference>
<evidence type="ECO:0000313" key="1">
    <source>
        <dbReference type="EMBL" id="OBZ96169.1"/>
    </source>
</evidence>
<reference evidence="1 2" key="1">
    <citation type="journal article" date="2016" name="Syst. Appl. Microbiol.">
        <title>Pararhizobium polonicum sp. nov. isolated from tumors on stone fruit rootstocks.</title>
        <authorList>
            <person name="Pulawska J."/>
            <person name="Kuzmanovic N."/>
            <person name="Willems A."/>
            <person name="Pothier J.F."/>
        </authorList>
    </citation>
    <scope>NUCLEOTIDE SEQUENCE [LARGE SCALE GENOMIC DNA]</scope>
    <source>
        <strain evidence="1 2">F5.1</strain>
    </source>
</reference>
<proteinExistence type="predicted"/>
<accession>A0A1C7P4M1</accession>
<evidence type="ECO:0008006" key="3">
    <source>
        <dbReference type="Google" id="ProtNLM"/>
    </source>
</evidence>
<comment type="caution">
    <text evidence="1">The sequence shown here is derived from an EMBL/GenBank/DDBJ whole genome shotgun (WGS) entry which is preliminary data.</text>
</comment>
<sequence>MDWYPIEALEAGKLAVLHFENENEQRWVGYIHGDGICHWPENVSGRRPDGWQDLSSLFSALPDSAKQIVAQAL</sequence>
<organism evidence="1 2">
    <name type="scientific">Pararhizobium polonicum</name>
    <dbReference type="NCBI Taxonomy" id="1612624"/>
    <lineage>
        <taxon>Bacteria</taxon>
        <taxon>Pseudomonadati</taxon>
        <taxon>Pseudomonadota</taxon>
        <taxon>Alphaproteobacteria</taxon>
        <taxon>Hyphomicrobiales</taxon>
        <taxon>Rhizobiaceae</taxon>
        <taxon>Rhizobium/Agrobacterium group</taxon>
        <taxon>Pararhizobium</taxon>
    </lineage>
</organism>
<gene>
    <name evidence="1" type="ORF">ADU59_07350</name>
</gene>
<protein>
    <recommendedName>
        <fullName evidence="3">DUF551 domain-containing protein</fullName>
    </recommendedName>
</protein>
<keyword evidence="2" id="KW-1185">Reference proteome</keyword>